<dbReference type="CDD" id="cd00093">
    <property type="entry name" value="HTH_XRE"/>
    <property type="match status" value="1"/>
</dbReference>
<dbReference type="Gene3D" id="1.10.260.40">
    <property type="entry name" value="lambda repressor-like DNA-binding domains"/>
    <property type="match status" value="1"/>
</dbReference>
<protein>
    <submittedName>
        <fullName evidence="2">Helix-turn-helix transcriptional regulator</fullName>
    </submittedName>
</protein>
<name>A0ABD7C1S6_STEMA</name>
<dbReference type="InterPro" id="IPR010982">
    <property type="entry name" value="Lambda_DNA-bd_dom_sf"/>
</dbReference>
<dbReference type="SUPFAM" id="SSF47413">
    <property type="entry name" value="lambda repressor-like DNA-binding domains"/>
    <property type="match status" value="1"/>
</dbReference>
<dbReference type="AlphaFoldDB" id="A0ABD7C1S6"/>
<dbReference type="Proteomes" id="UP000596095">
    <property type="component" value="Chromosome"/>
</dbReference>
<sequence length="155" mass="16533">MTTSRPLRTAAPSNPRTQGERIRFARISANLSQEQLGMQVNKAGGSSVTKSLVSQWERDGVKNPTNDNLFAIEAVTGFSAQWISSGRGPQKAKVASTVRLDTHALERALAAALPDSGKHADLAQVVAGLYDVLMDTPDVSDKTLASFASALARRI</sequence>
<accession>A0ABD7C1S6</accession>
<dbReference type="Pfam" id="PF01381">
    <property type="entry name" value="HTH_3"/>
    <property type="match status" value="1"/>
</dbReference>
<proteinExistence type="predicted"/>
<feature type="domain" description="HTH cro/C1-type" evidence="1">
    <location>
        <begin position="22"/>
        <end position="83"/>
    </location>
</feature>
<evidence type="ECO:0000259" key="1">
    <source>
        <dbReference type="PROSITE" id="PS50943"/>
    </source>
</evidence>
<evidence type="ECO:0000313" key="2">
    <source>
        <dbReference type="EMBL" id="QQQ41321.1"/>
    </source>
</evidence>
<dbReference type="SMART" id="SM00530">
    <property type="entry name" value="HTH_XRE"/>
    <property type="match status" value="1"/>
</dbReference>
<dbReference type="InterPro" id="IPR001387">
    <property type="entry name" value="Cro/C1-type_HTH"/>
</dbReference>
<evidence type="ECO:0000313" key="3">
    <source>
        <dbReference type="Proteomes" id="UP000596095"/>
    </source>
</evidence>
<organism evidence="2 3">
    <name type="scientific">Stenotrophomonas maltophilia</name>
    <name type="common">Pseudomonas maltophilia</name>
    <name type="synonym">Xanthomonas maltophilia</name>
    <dbReference type="NCBI Taxonomy" id="40324"/>
    <lineage>
        <taxon>Bacteria</taxon>
        <taxon>Pseudomonadati</taxon>
        <taxon>Pseudomonadota</taxon>
        <taxon>Gammaproteobacteria</taxon>
        <taxon>Lysobacterales</taxon>
        <taxon>Lysobacteraceae</taxon>
        <taxon>Stenotrophomonas</taxon>
        <taxon>Stenotrophomonas maltophilia group</taxon>
    </lineage>
</organism>
<gene>
    <name evidence="2" type="ORF">JJL50_15370</name>
</gene>
<dbReference type="EMBL" id="CP067993">
    <property type="protein sequence ID" value="QQQ41321.1"/>
    <property type="molecule type" value="Genomic_DNA"/>
</dbReference>
<reference evidence="2 3" key="1">
    <citation type="submission" date="2021-01" db="EMBL/GenBank/DDBJ databases">
        <title>Genome Characterization of a novel Stenotrophomonas isolate with high keratinase activity.</title>
        <authorList>
            <person name="Cao Z.-J."/>
        </authorList>
    </citation>
    <scope>NUCLEOTIDE SEQUENCE [LARGE SCALE GENOMIC DNA]</scope>
    <source>
        <strain evidence="2 3">DHHJ</strain>
    </source>
</reference>
<dbReference type="PROSITE" id="PS50943">
    <property type="entry name" value="HTH_CROC1"/>
    <property type="match status" value="1"/>
</dbReference>